<dbReference type="Gene3D" id="3.20.20.80">
    <property type="entry name" value="Glycosidases"/>
    <property type="match status" value="1"/>
</dbReference>
<accession>M7SGL9</accession>
<dbReference type="SUPFAM" id="SSF51445">
    <property type="entry name" value="(Trans)glycosidases"/>
    <property type="match status" value="1"/>
</dbReference>
<evidence type="ECO:0000259" key="2">
    <source>
        <dbReference type="Pfam" id="PF16862"/>
    </source>
</evidence>
<evidence type="ECO:0000256" key="1">
    <source>
        <dbReference type="SAM" id="SignalP"/>
    </source>
</evidence>
<dbReference type="PANTHER" id="PTHR36183">
    <property type="entry name" value="BETA-GLUCURONIDASE"/>
    <property type="match status" value="1"/>
</dbReference>
<dbReference type="InterPro" id="IPR013780">
    <property type="entry name" value="Glyco_hydro_b"/>
</dbReference>
<dbReference type="HOGENOM" id="CLU_022148_0_1_1"/>
<proteinExistence type="predicted"/>
<evidence type="ECO:0000313" key="3">
    <source>
        <dbReference type="EMBL" id="EMR63302.1"/>
    </source>
</evidence>
<dbReference type="OrthoDB" id="2831684at2759"/>
<dbReference type="InterPro" id="IPR017853">
    <property type="entry name" value="GH"/>
</dbReference>
<protein>
    <submittedName>
        <fullName evidence="3">Putative glycoside hydrolase family 79 protein</fullName>
    </submittedName>
</protein>
<dbReference type="AlphaFoldDB" id="M7SGL9"/>
<feature type="signal peptide" evidence="1">
    <location>
        <begin position="1"/>
        <end position="23"/>
    </location>
</feature>
<dbReference type="Gene3D" id="2.60.40.1180">
    <property type="entry name" value="Golgi alpha-mannosidase II"/>
    <property type="match status" value="1"/>
</dbReference>
<dbReference type="OMA" id="RINYQQI"/>
<feature type="domain" description="Beta-glucuronidase C-terminal" evidence="2">
    <location>
        <begin position="360"/>
        <end position="467"/>
    </location>
</feature>
<reference evidence="4" key="1">
    <citation type="journal article" date="2013" name="Genome Announc.">
        <title>Draft genome sequence of the grapevine dieback fungus Eutypa lata UCR-EL1.</title>
        <authorList>
            <person name="Blanco-Ulate B."/>
            <person name="Rolshausen P.E."/>
            <person name="Cantu D."/>
        </authorList>
    </citation>
    <scope>NUCLEOTIDE SEQUENCE [LARGE SCALE GENOMIC DNA]</scope>
    <source>
        <strain evidence="4">UCR-EL1</strain>
    </source>
</reference>
<dbReference type="InterPro" id="IPR031728">
    <property type="entry name" value="GlcAase_C"/>
</dbReference>
<dbReference type="InterPro" id="IPR052974">
    <property type="entry name" value="GH79_Enzymes"/>
</dbReference>
<evidence type="ECO:0000313" key="4">
    <source>
        <dbReference type="Proteomes" id="UP000012174"/>
    </source>
</evidence>
<dbReference type="KEGG" id="ela:UCREL1_9725"/>
<dbReference type="EMBL" id="KB707241">
    <property type="protein sequence ID" value="EMR63302.1"/>
    <property type="molecule type" value="Genomic_DNA"/>
</dbReference>
<organism evidence="3 4">
    <name type="scientific">Eutypa lata (strain UCR-EL1)</name>
    <name type="common">Grapevine dieback disease fungus</name>
    <name type="synonym">Eutypa armeniacae</name>
    <dbReference type="NCBI Taxonomy" id="1287681"/>
    <lineage>
        <taxon>Eukaryota</taxon>
        <taxon>Fungi</taxon>
        <taxon>Dikarya</taxon>
        <taxon>Ascomycota</taxon>
        <taxon>Pezizomycotina</taxon>
        <taxon>Sordariomycetes</taxon>
        <taxon>Xylariomycetidae</taxon>
        <taxon>Xylariales</taxon>
        <taxon>Diatrypaceae</taxon>
        <taxon>Eutypa</taxon>
    </lineage>
</organism>
<name>M7SGL9_EUTLA</name>
<dbReference type="GO" id="GO:0016787">
    <property type="term" value="F:hydrolase activity"/>
    <property type="evidence" value="ECO:0007669"/>
    <property type="project" value="UniProtKB-KW"/>
</dbReference>
<dbReference type="PANTHER" id="PTHR36183:SF2">
    <property type="entry name" value="BETA-GLUCURONIDASE C-TERMINAL DOMAIN-CONTAINING PROTEIN"/>
    <property type="match status" value="1"/>
</dbReference>
<dbReference type="Proteomes" id="UP000012174">
    <property type="component" value="Unassembled WGS sequence"/>
</dbReference>
<dbReference type="eggNOG" id="ENOG502SNBU">
    <property type="taxonomic scope" value="Eukaryota"/>
</dbReference>
<keyword evidence="3" id="KW-0378">Hydrolase</keyword>
<gene>
    <name evidence="3" type="ORF">UCREL1_9725</name>
</gene>
<sequence>MAPISVNIAHIVLGLASHGLTAAVPRQGNSLSIEVPTSAPADASDVVDPAFPGFAFEQSSFVRYAVDDDGKPNDFSIMVDIFLAKQNLHETIAWTRAAVDGIGLDRIHSIQPGNEADLYHDEYTGEGGVFLGPPDYQGTLSNITYVGNYTRYVNQILDNVKDLPQEKFFTAFDVASHSGDAQKSSWTFDLETTFGLGIDGRGAIKEISHHYYQNQAGDAEDLEAGLMTLSLTHGNLDLHSRRINWLKENRPDLPFIFNEVGNSLFVTNSYEYQNRLGSALWQVDFYLYSMHLGVARINYQQIMHSGFDLWLPVASAGLPAQVFANYYSQPFVADFIGTSGDTTVTKLDVGGGDAAPNLAAYAAYEAGAPKRLAIANLDYWNRTSSDFDRPVASIAIQVPDAVDEVTVHRLSSPDGAGADASSITYGGSQWTYESLGKEVTGVRDDSEEVAVKDGVATITVPASEAVLVYL</sequence>
<keyword evidence="4" id="KW-1185">Reference proteome</keyword>
<feature type="chain" id="PRO_5004084582" evidence="1">
    <location>
        <begin position="24"/>
        <end position="470"/>
    </location>
</feature>
<keyword evidence="1" id="KW-0732">Signal</keyword>
<dbReference type="Pfam" id="PF16862">
    <property type="entry name" value="Glyco_hydro_79C"/>
    <property type="match status" value="1"/>
</dbReference>